<dbReference type="InterPro" id="IPR014036">
    <property type="entry name" value="DeoR-like_C"/>
</dbReference>
<dbReference type="InterPro" id="IPR001034">
    <property type="entry name" value="DeoR_HTH"/>
</dbReference>
<dbReference type="InterPro" id="IPR036388">
    <property type="entry name" value="WH-like_DNA-bd_sf"/>
</dbReference>
<dbReference type="SUPFAM" id="SSF46785">
    <property type="entry name" value="Winged helix' DNA-binding domain"/>
    <property type="match status" value="1"/>
</dbReference>
<dbReference type="SUPFAM" id="SSF100950">
    <property type="entry name" value="NagB/RpiA/CoA transferase-like"/>
    <property type="match status" value="1"/>
</dbReference>
<dbReference type="InterPro" id="IPR018356">
    <property type="entry name" value="Tscrpt_reg_HTH_DeoR_CS"/>
</dbReference>
<keyword evidence="2" id="KW-0238">DNA-binding</keyword>
<sequence length="256" mass="28416">MLAAERKLLILELVNRRKFVKVVDLSRELKITEVTVRRDLEELDEQKKVRRVHGGAIAISPVSKVDDRTELLVRNMDEKRKIAQKAYEFIDDNDALLMDCSTTVLELAKLMAQGDLKHVSVITNSFDIVSILGVNPKIDVFHTGGLLVPASNSSVGTITADTLSRLRADKCFLGANGISSQYGYSCPSFDEAAVKVAMLHSAKLRFILADRTKFGETYLGKFADFTDYIDFLITDEVPEELDGEPFPEGVNVVCAT</sequence>
<evidence type="ECO:0000313" key="6">
    <source>
        <dbReference type="Proteomes" id="UP000034076"/>
    </source>
</evidence>
<evidence type="ECO:0000259" key="4">
    <source>
        <dbReference type="PROSITE" id="PS51000"/>
    </source>
</evidence>
<keyword evidence="6" id="KW-1185">Reference proteome</keyword>
<evidence type="ECO:0000313" key="5">
    <source>
        <dbReference type="EMBL" id="KKI51059.1"/>
    </source>
</evidence>
<keyword evidence="1" id="KW-0805">Transcription regulation</keyword>
<dbReference type="InterPro" id="IPR050313">
    <property type="entry name" value="Carb_Metab_HTH_regulators"/>
</dbReference>
<evidence type="ECO:0000256" key="1">
    <source>
        <dbReference type="ARBA" id="ARBA00023015"/>
    </source>
</evidence>
<name>A0A0M2NEW4_9FIRM</name>
<dbReference type="AlphaFoldDB" id="A0A0M2NEW4"/>
<dbReference type="OrthoDB" id="9797223at2"/>
<evidence type="ECO:0000256" key="2">
    <source>
        <dbReference type="ARBA" id="ARBA00023125"/>
    </source>
</evidence>
<dbReference type="Proteomes" id="UP000034076">
    <property type="component" value="Unassembled WGS sequence"/>
</dbReference>
<dbReference type="PANTHER" id="PTHR30363:SF44">
    <property type="entry name" value="AGA OPERON TRANSCRIPTIONAL REPRESSOR-RELATED"/>
    <property type="match status" value="1"/>
</dbReference>
<dbReference type="EMBL" id="LAYJ01000088">
    <property type="protein sequence ID" value="KKI51059.1"/>
    <property type="molecule type" value="Genomic_DNA"/>
</dbReference>
<dbReference type="PROSITE" id="PS51000">
    <property type="entry name" value="HTH_DEOR_2"/>
    <property type="match status" value="1"/>
</dbReference>
<dbReference type="Gene3D" id="1.10.10.10">
    <property type="entry name" value="Winged helix-like DNA-binding domain superfamily/Winged helix DNA-binding domain"/>
    <property type="match status" value="1"/>
</dbReference>
<organism evidence="5 6">
    <name type="scientific">Christensenella hongkongensis</name>
    <dbReference type="NCBI Taxonomy" id="270498"/>
    <lineage>
        <taxon>Bacteria</taxon>
        <taxon>Bacillati</taxon>
        <taxon>Bacillota</taxon>
        <taxon>Clostridia</taxon>
        <taxon>Christensenellales</taxon>
        <taxon>Christensenellaceae</taxon>
        <taxon>Christensenella</taxon>
    </lineage>
</organism>
<proteinExistence type="predicted"/>
<dbReference type="GO" id="GO:0003700">
    <property type="term" value="F:DNA-binding transcription factor activity"/>
    <property type="evidence" value="ECO:0007669"/>
    <property type="project" value="InterPro"/>
</dbReference>
<dbReference type="GO" id="GO:0003677">
    <property type="term" value="F:DNA binding"/>
    <property type="evidence" value="ECO:0007669"/>
    <property type="project" value="UniProtKB-KW"/>
</dbReference>
<dbReference type="Gene3D" id="3.40.50.1360">
    <property type="match status" value="1"/>
</dbReference>
<accession>A0A0M2NEW4</accession>
<dbReference type="SMART" id="SM00420">
    <property type="entry name" value="HTH_DEOR"/>
    <property type="match status" value="1"/>
</dbReference>
<dbReference type="Pfam" id="PF00455">
    <property type="entry name" value="DeoRC"/>
    <property type="match status" value="1"/>
</dbReference>
<reference evidence="5 6" key="1">
    <citation type="submission" date="2015-04" db="EMBL/GenBank/DDBJ databases">
        <title>Draft genome sequence of bacteremic isolate Catabacter hongkongensis type strain HKU16T.</title>
        <authorList>
            <person name="Lau S.K."/>
            <person name="Teng J.L."/>
            <person name="Huang Y."/>
            <person name="Curreem S.O."/>
            <person name="Tsui S.K."/>
            <person name="Woo P.C."/>
        </authorList>
    </citation>
    <scope>NUCLEOTIDE SEQUENCE [LARGE SCALE GENOMIC DNA]</scope>
    <source>
        <strain evidence="5 6">HKU16</strain>
    </source>
</reference>
<dbReference type="PANTHER" id="PTHR30363">
    <property type="entry name" value="HTH-TYPE TRANSCRIPTIONAL REGULATOR SRLR-RELATED"/>
    <property type="match status" value="1"/>
</dbReference>
<evidence type="ECO:0000256" key="3">
    <source>
        <dbReference type="ARBA" id="ARBA00023163"/>
    </source>
</evidence>
<dbReference type="InterPro" id="IPR036390">
    <property type="entry name" value="WH_DNA-bd_sf"/>
</dbReference>
<keyword evidence="3" id="KW-0804">Transcription</keyword>
<dbReference type="PRINTS" id="PR00037">
    <property type="entry name" value="HTHLACR"/>
</dbReference>
<dbReference type="InterPro" id="IPR037171">
    <property type="entry name" value="NagB/RpiA_transferase-like"/>
</dbReference>
<protein>
    <submittedName>
        <fullName evidence="5">Transcriptional repressor of the fructose operon, DeoR family</fullName>
    </submittedName>
</protein>
<dbReference type="RefSeq" id="WP_052740438.1">
    <property type="nucleotide sequence ID" value="NZ_CAUERS010000096.1"/>
</dbReference>
<dbReference type="PROSITE" id="PS00894">
    <property type="entry name" value="HTH_DEOR_1"/>
    <property type="match status" value="1"/>
</dbReference>
<dbReference type="SMART" id="SM01134">
    <property type="entry name" value="DeoRC"/>
    <property type="match status" value="1"/>
</dbReference>
<dbReference type="Pfam" id="PF08220">
    <property type="entry name" value="HTH_DeoR"/>
    <property type="match status" value="1"/>
</dbReference>
<feature type="domain" description="HTH deoR-type" evidence="4">
    <location>
        <begin position="3"/>
        <end position="58"/>
    </location>
</feature>
<dbReference type="STRING" id="270498.CHK_1446"/>
<gene>
    <name evidence="5" type="ORF">CHK_1446</name>
</gene>
<comment type="caution">
    <text evidence="5">The sequence shown here is derived from an EMBL/GenBank/DDBJ whole genome shotgun (WGS) entry which is preliminary data.</text>
</comment>